<accession>A0AB34IP92</accession>
<organism evidence="2 3">
    <name type="scientific">Prymnesium parvum</name>
    <name type="common">Toxic golden alga</name>
    <dbReference type="NCBI Taxonomy" id="97485"/>
    <lineage>
        <taxon>Eukaryota</taxon>
        <taxon>Haptista</taxon>
        <taxon>Haptophyta</taxon>
        <taxon>Prymnesiophyceae</taxon>
        <taxon>Prymnesiales</taxon>
        <taxon>Prymnesiaceae</taxon>
        <taxon>Prymnesium</taxon>
    </lineage>
</organism>
<name>A0AB34IP92_PRYPA</name>
<comment type="caution">
    <text evidence="2">The sequence shown here is derived from an EMBL/GenBank/DDBJ whole genome shotgun (WGS) entry which is preliminary data.</text>
</comment>
<sequence>MTDTPPPPPPDIHVLQAQNDGLREEIAKLTQLVESSAAGEEVLISVPTSAASSDGVMVDDDPERFAPPASPPSREEEFTAPPATQSTPPTAVESTPPPATQSNPPPAAKSTPPPAAESAPPAAPEPPPSAAEAPPLPVAAEAPPLPVAAEAAADEEGEALALVRSRADSLVDAAKDGLKRLEVFAAPYVVRVEPYAKNACAAIVAAWGRAAACCEALLGRVKAACGVALLKAKENPTLARLGEKAAAVSAACKEQALVKWKEIEPFCVKYFELAKSHAATGWALLVKHTAHAVDVAKVWTAKAAEYAQPKLTQCREATVKLCAKAQAQWVEWWAVMQVKLEPLKLQMASWMQQAAMCMCAPFGNAIAYRGMASSEYPESVEAPDARAQ</sequence>
<evidence type="ECO:0000313" key="2">
    <source>
        <dbReference type="EMBL" id="KAL1502960.1"/>
    </source>
</evidence>
<dbReference type="Proteomes" id="UP001515480">
    <property type="component" value="Unassembled WGS sequence"/>
</dbReference>
<feature type="region of interest" description="Disordered" evidence="1">
    <location>
        <begin position="46"/>
        <end position="140"/>
    </location>
</feature>
<proteinExistence type="predicted"/>
<gene>
    <name evidence="2" type="ORF">AB1Y20_011031</name>
</gene>
<dbReference type="EMBL" id="JBGBPQ010000022">
    <property type="protein sequence ID" value="KAL1502960.1"/>
    <property type="molecule type" value="Genomic_DNA"/>
</dbReference>
<evidence type="ECO:0000256" key="1">
    <source>
        <dbReference type="SAM" id="MobiDB-lite"/>
    </source>
</evidence>
<feature type="compositionally biased region" description="Low complexity" evidence="1">
    <location>
        <begin position="79"/>
        <end position="91"/>
    </location>
</feature>
<evidence type="ECO:0000313" key="3">
    <source>
        <dbReference type="Proteomes" id="UP001515480"/>
    </source>
</evidence>
<keyword evidence="3" id="KW-1185">Reference proteome</keyword>
<feature type="compositionally biased region" description="Pro residues" evidence="1">
    <location>
        <begin position="95"/>
        <end position="137"/>
    </location>
</feature>
<reference evidence="2 3" key="1">
    <citation type="journal article" date="2024" name="Science">
        <title>Giant polyketide synthase enzymes in the biosynthesis of giant marine polyether toxins.</title>
        <authorList>
            <person name="Fallon T.R."/>
            <person name="Shende V.V."/>
            <person name="Wierzbicki I.H."/>
            <person name="Pendleton A.L."/>
            <person name="Watervoot N.F."/>
            <person name="Auber R.P."/>
            <person name="Gonzalez D.J."/>
            <person name="Wisecaver J.H."/>
            <person name="Moore B.S."/>
        </authorList>
    </citation>
    <scope>NUCLEOTIDE SEQUENCE [LARGE SCALE GENOMIC DNA]</scope>
    <source>
        <strain evidence="2 3">12B1</strain>
    </source>
</reference>
<dbReference type="AlphaFoldDB" id="A0AB34IP92"/>
<protein>
    <submittedName>
        <fullName evidence="2">Uncharacterized protein</fullName>
    </submittedName>
</protein>